<feature type="region of interest" description="Disordered" evidence="1">
    <location>
        <begin position="115"/>
        <end position="142"/>
    </location>
</feature>
<evidence type="ECO:0000256" key="1">
    <source>
        <dbReference type="SAM" id="MobiDB-lite"/>
    </source>
</evidence>
<keyword evidence="4" id="KW-1185">Reference proteome</keyword>
<sequence>MHISLQLVAVGAFAMLGAAMPAPLTQALAQGYAKGVAKRGVFYPACALACTPLVINPVAYAACLAGCSATAQDDGDVIGVPQLQDDGTVDFITGTPIFHDDGTVNFTSCDAAAKEMSEGSESDDSSVTWGDSANEADYTDGY</sequence>
<evidence type="ECO:0000313" key="3">
    <source>
        <dbReference type="EMBL" id="KAF2112885.1"/>
    </source>
</evidence>
<proteinExistence type="predicted"/>
<reference evidence="3" key="1">
    <citation type="journal article" date="2020" name="Stud. Mycol.">
        <title>101 Dothideomycetes genomes: a test case for predicting lifestyles and emergence of pathogens.</title>
        <authorList>
            <person name="Haridas S."/>
            <person name="Albert R."/>
            <person name="Binder M."/>
            <person name="Bloem J."/>
            <person name="Labutti K."/>
            <person name="Salamov A."/>
            <person name="Andreopoulos B."/>
            <person name="Baker S."/>
            <person name="Barry K."/>
            <person name="Bills G."/>
            <person name="Bluhm B."/>
            <person name="Cannon C."/>
            <person name="Castanera R."/>
            <person name="Culley D."/>
            <person name="Daum C."/>
            <person name="Ezra D."/>
            <person name="Gonzalez J."/>
            <person name="Henrissat B."/>
            <person name="Kuo A."/>
            <person name="Liang C."/>
            <person name="Lipzen A."/>
            <person name="Lutzoni F."/>
            <person name="Magnuson J."/>
            <person name="Mondo S."/>
            <person name="Nolan M."/>
            <person name="Ohm R."/>
            <person name="Pangilinan J."/>
            <person name="Park H.-J."/>
            <person name="Ramirez L."/>
            <person name="Alfaro M."/>
            <person name="Sun H."/>
            <person name="Tritt A."/>
            <person name="Yoshinaga Y."/>
            <person name="Zwiers L.-H."/>
            <person name="Turgeon B."/>
            <person name="Goodwin S."/>
            <person name="Spatafora J."/>
            <person name="Crous P."/>
            <person name="Grigoriev I."/>
        </authorList>
    </citation>
    <scope>NUCLEOTIDE SEQUENCE</scope>
    <source>
        <strain evidence="3">CBS 627.86</strain>
    </source>
</reference>
<organism evidence="3 4">
    <name type="scientific">Lophiotrema nucula</name>
    <dbReference type="NCBI Taxonomy" id="690887"/>
    <lineage>
        <taxon>Eukaryota</taxon>
        <taxon>Fungi</taxon>
        <taxon>Dikarya</taxon>
        <taxon>Ascomycota</taxon>
        <taxon>Pezizomycotina</taxon>
        <taxon>Dothideomycetes</taxon>
        <taxon>Pleosporomycetidae</taxon>
        <taxon>Pleosporales</taxon>
        <taxon>Lophiotremataceae</taxon>
        <taxon>Lophiotrema</taxon>
    </lineage>
</organism>
<gene>
    <name evidence="3" type="ORF">BDV96DRAFT_689104</name>
</gene>
<feature type="signal peptide" evidence="2">
    <location>
        <begin position="1"/>
        <end position="19"/>
    </location>
</feature>
<name>A0A6A5Z0E1_9PLEO</name>
<evidence type="ECO:0000256" key="2">
    <source>
        <dbReference type="SAM" id="SignalP"/>
    </source>
</evidence>
<dbReference type="EMBL" id="ML977329">
    <property type="protein sequence ID" value="KAF2112885.1"/>
    <property type="molecule type" value="Genomic_DNA"/>
</dbReference>
<keyword evidence="2" id="KW-0732">Signal</keyword>
<dbReference type="AlphaFoldDB" id="A0A6A5Z0E1"/>
<protein>
    <submittedName>
        <fullName evidence="3">Uncharacterized protein</fullName>
    </submittedName>
</protein>
<dbReference type="OrthoDB" id="4766902at2759"/>
<dbReference type="Proteomes" id="UP000799770">
    <property type="component" value="Unassembled WGS sequence"/>
</dbReference>
<accession>A0A6A5Z0E1</accession>
<evidence type="ECO:0000313" key="4">
    <source>
        <dbReference type="Proteomes" id="UP000799770"/>
    </source>
</evidence>
<feature type="chain" id="PRO_5025400797" evidence="2">
    <location>
        <begin position="20"/>
        <end position="142"/>
    </location>
</feature>